<comment type="caution">
    <text evidence="3">The sequence shown here is derived from an EMBL/GenBank/DDBJ whole genome shotgun (WGS) entry which is preliminary data.</text>
</comment>
<proteinExistence type="predicted"/>
<evidence type="ECO:0000313" key="3">
    <source>
        <dbReference type="EMBL" id="KAG7175533.1"/>
    </source>
</evidence>
<keyword evidence="4" id="KW-1185">Reference proteome</keyword>
<evidence type="ECO:0000256" key="1">
    <source>
        <dbReference type="SAM" id="Phobius"/>
    </source>
</evidence>
<dbReference type="Proteomes" id="UP000747542">
    <property type="component" value="Unassembled WGS sequence"/>
</dbReference>
<dbReference type="AlphaFoldDB" id="A0A8J5TMY0"/>
<keyword evidence="1" id="KW-0812">Transmembrane</keyword>
<feature type="chain" id="PRO_5035288831" evidence="2">
    <location>
        <begin position="23"/>
        <end position="159"/>
    </location>
</feature>
<keyword evidence="1" id="KW-0472">Membrane</keyword>
<feature type="signal peptide" evidence="2">
    <location>
        <begin position="1"/>
        <end position="22"/>
    </location>
</feature>
<evidence type="ECO:0000313" key="4">
    <source>
        <dbReference type="Proteomes" id="UP000747542"/>
    </source>
</evidence>
<reference evidence="3" key="1">
    <citation type="journal article" date="2021" name="Sci. Adv.">
        <title>The American lobster genome reveals insights on longevity, neural, and immune adaptations.</title>
        <authorList>
            <person name="Polinski J.M."/>
            <person name="Zimin A.V."/>
            <person name="Clark K.F."/>
            <person name="Kohn A.B."/>
            <person name="Sadowski N."/>
            <person name="Timp W."/>
            <person name="Ptitsyn A."/>
            <person name="Khanna P."/>
            <person name="Romanova D.Y."/>
            <person name="Williams P."/>
            <person name="Greenwood S.J."/>
            <person name="Moroz L.L."/>
            <person name="Walt D.R."/>
            <person name="Bodnar A.G."/>
        </authorList>
    </citation>
    <scope>NUCLEOTIDE SEQUENCE</scope>
    <source>
        <strain evidence="3">GMGI-L3</strain>
    </source>
</reference>
<dbReference type="EMBL" id="JAHLQT010005701">
    <property type="protein sequence ID" value="KAG7175533.1"/>
    <property type="molecule type" value="Genomic_DNA"/>
</dbReference>
<keyword evidence="1" id="KW-1133">Transmembrane helix</keyword>
<gene>
    <name evidence="3" type="ORF">Hamer_G022072</name>
</gene>
<keyword evidence="2" id="KW-0732">Signal</keyword>
<name>A0A8J5TMY0_HOMAM</name>
<organism evidence="3 4">
    <name type="scientific">Homarus americanus</name>
    <name type="common">American lobster</name>
    <dbReference type="NCBI Taxonomy" id="6706"/>
    <lineage>
        <taxon>Eukaryota</taxon>
        <taxon>Metazoa</taxon>
        <taxon>Ecdysozoa</taxon>
        <taxon>Arthropoda</taxon>
        <taxon>Crustacea</taxon>
        <taxon>Multicrustacea</taxon>
        <taxon>Malacostraca</taxon>
        <taxon>Eumalacostraca</taxon>
        <taxon>Eucarida</taxon>
        <taxon>Decapoda</taxon>
        <taxon>Pleocyemata</taxon>
        <taxon>Astacidea</taxon>
        <taxon>Nephropoidea</taxon>
        <taxon>Nephropidae</taxon>
        <taxon>Homarus</taxon>
    </lineage>
</organism>
<accession>A0A8J5TMY0</accession>
<evidence type="ECO:0000256" key="2">
    <source>
        <dbReference type="SAM" id="SignalP"/>
    </source>
</evidence>
<protein>
    <submittedName>
        <fullName evidence="3">Uncharacterized protein</fullName>
    </submittedName>
</protein>
<feature type="transmembrane region" description="Helical" evidence="1">
    <location>
        <begin position="48"/>
        <end position="71"/>
    </location>
</feature>
<sequence>MKARLTEVGVLLLVVGVICAAAQEEPNPPEQKDMQKFFVRSVSTTTETVLTSITSIVPFLCFFTGAAPAVACQGRRLRRSRQISLNLGSPALSPDLDYGSLDVNPQEMEKEEVTDEKFFFTLYKSVTTTATITTTSINSSTTVSVSAYCTFAGFTGPVC</sequence>